<dbReference type="SUPFAM" id="SSF49464">
    <property type="entry name" value="Carboxypeptidase regulatory domain-like"/>
    <property type="match status" value="1"/>
</dbReference>
<dbReference type="InterPro" id="IPR012910">
    <property type="entry name" value="Plug_dom"/>
</dbReference>
<comment type="subcellular location">
    <subcellularLocation>
        <location evidence="1 7">Cell outer membrane</location>
        <topology evidence="1 7">Multi-pass membrane protein</topology>
    </subcellularLocation>
</comment>
<dbReference type="InterPro" id="IPR039426">
    <property type="entry name" value="TonB-dep_rcpt-like"/>
</dbReference>
<gene>
    <name evidence="10" type="ORF">CJ231_08450</name>
</gene>
<feature type="domain" description="TonB-dependent receptor plug" evidence="9">
    <location>
        <begin position="124"/>
        <end position="246"/>
    </location>
</feature>
<keyword evidence="5 7" id="KW-0472">Membrane</keyword>
<protein>
    <submittedName>
        <fullName evidence="10">SusC/RagA family TonB-linked outer membrane protein</fullName>
    </submittedName>
</protein>
<evidence type="ECO:0000313" key="11">
    <source>
        <dbReference type="Proteomes" id="UP000235564"/>
    </source>
</evidence>
<dbReference type="InterPro" id="IPR037066">
    <property type="entry name" value="Plug_dom_sf"/>
</dbReference>
<evidence type="ECO:0000256" key="8">
    <source>
        <dbReference type="SAM" id="SignalP"/>
    </source>
</evidence>
<dbReference type="Pfam" id="PF13715">
    <property type="entry name" value="CarbopepD_reg_2"/>
    <property type="match status" value="1"/>
</dbReference>
<comment type="similarity">
    <text evidence="7">Belongs to the TonB-dependent receptor family.</text>
</comment>
<dbReference type="Pfam" id="PF07715">
    <property type="entry name" value="Plug"/>
    <property type="match status" value="1"/>
</dbReference>
<dbReference type="Gene3D" id="2.170.130.10">
    <property type="entry name" value="TonB-dependent receptor, plug domain"/>
    <property type="match status" value="1"/>
</dbReference>
<keyword evidence="2 7" id="KW-0813">Transport</keyword>
<proteinExistence type="inferred from homology"/>
<name>A0A2N6QQ83_9BACT</name>
<dbReference type="RefSeq" id="WP_102697561.1">
    <property type="nucleotide sequence ID" value="NZ_PNGJ01000006.1"/>
</dbReference>
<evidence type="ECO:0000313" key="10">
    <source>
        <dbReference type="EMBL" id="PMC23915.1"/>
    </source>
</evidence>
<feature type="chain" id="PRO_5014730531" evidence="8">
    <location>
        <begin position="30"/>
        <end position="1045"/>
    </location>
</feature>
<keyword evidence="3 7" id="KW-1134">Transmembrane beta strand</keyword>
<organism evidence="10 11">
    <name type="scientific">Hoylesella buccalis</name>
    <dbReference type="NCBI Taxonomy" id="28127"/>
    <lineage>
        <taxon>Bacteria</taxon>
        <taxon>Pseudomonadati</taxon>
        <taxon>Bacteroidota</taxon>
        <taxon>Bacteroidia</taxon>
        <taxon>Bacteroidales</taxon>
        <taxon>Prevotellaceae</taxon>
        <taxon>Hoylesella</taxon>
    </lineage>
</organism>
<evidence type="ECO:0000256" key="3">
    <source>
        <dbReference type="ARBA" id="ARBA00022452"/>
    </source>
</evidence>
<dbReference type="InterPro" id="IPR036942">
    <property type="entry name" value="Beta-barrel_TonB_sf"/>
</dbReference>
<dbReference type="PROSITE" id="PS52016">
    <property type="entry name" value="TONB_DEPENDENT_REC_3"/>
    <property type="match status" value="1"/>
</dbReference>
<dbReference type="SUPFAM" id="SSF56935">
    <property type="entry name" value="Porins"/>
    <property type="match status" value="1"/>
</dbReference>
<dbReference type="Gene3D" id="2.60.40.1120">
    <property type="entry name" value="Carboxypeptidase-like, regulatory domain"/>
    <property type="match status" value="1"/>
</dbReference>
<dbReference type="OrthoDB" id="9768177at2"/>
<accession>A0A2N6QQ83</accession>
<dbReference type="Proteomes" id="UP000235564">
    <property type="component" value="Unassembled WGS sequence"/>
</dbReference>
<reference evidence="10 11" key="1">
    <citation type="submission" date="2017-09" db="EMBL/GenBank/DDBJ databases">
        <title>Bacterial strain isolated from the female urinary microbiota.</title>
        <authorList>
            <person name="Thomas-White K."/>
            <person name="Kumar N."/>
            <person name="Forster S."/>
            <person name="Putonti C."/>
            <person name="Lawley T."/>
            <person name="Wolfe A.J."/>
        </authorList>
    </citation>
    <scope>NUCLEOTIDE SEQUENCE [LARGE SCALE GENOMIC DNA]</scope>
    <source>
        <strain evidence="10 11">UMB0536</strain>
    </source>
</reference>
<dbReference type="Gene3D" id="2.40.170.20">
    <property type="entry name" value="TonB-dependent receptor, beta-barrel domain"/>
    <property type="match status" value="1"/>
</dbReference>
<evidence type="ECO:0000256" key="2">
    <source>
        <dbReference type="ARBA" id="ARBA00022448"/>
    </source>
</evidence>
<dbReference type="InterPro" id="IPR023997">
    <property type="entry name" value="TonB-dep_OMP_SusC/RagA_CS"/>
</dbReference>
<comment type="caution">
    <text evidence="10">The sequence shown here is derived from an EMBL/GenBank/DDBJ whole genome shotgun (WGS) entry which is preliminary data.</text>
</comment>
<dbReference type="InterPro" id="IPR008969">
    <property type="entry name" value="CarboxyPept-like_regulatory"/>
</dbReference>
<keyword evidence="6 7" id="KW-0998">Cell outer membrane</keyword>
<dbReference type="EMBL" id="PNGJ01000006">
    <property type="protein sequence ID" value="PMC23915.1"/>
    <property type="molecule type" value="Genomic_DNA"/>
</dbReference>
<dbReference type="GO" id="GO:0009279">
    <property type="term" value="C:cell outer membrane"/>
    <property type="evidence" value="ECO:0007669"/>
    <property type="project" value="UniProtKB-SubCell"/>
</dbReference>
<evidence type="ECO:0000256" key="1">
    <source>
        <dbReference type="ARBA" id="ARBA00004571"/>
    </source>
</evidence>
<dbReference type="NCBIfam" id="TIGR04057">
    <property type="entry name" value="SusC_RagA_signa"/>
    <property type="match status" value="1"/>
</dbReference>
<sequence>MIKKEYAFRLSMRACLAVLFMLVSLSLHAQNSTVKGTVVDNLGEPVIGATVKVKGSNVSTITDIDGHYAIVCPSHSTLEFSYVGTRTLSVSTDGKSTIDVTLENESQAIDEVVVTALGIKRQSRSLGYSTTKVGGEDFQLARDPNIGNALSGKIAGVNVAGNGTGSTGTSRVIIRGNASLTGNNMPLYVVDGVPFDNTNQGSAGMWGGMDTGDGLNNINADDIESIQVLKGAAASALYGYRGGNGAILITTKSGKKNQPVTVELNENLTVNSIYDYRDWQDVYGLGLNGIKPTDVKAAQEGESNSWGAVMDGSEATNFLGNTYKYSPVDNWKNFYGTGVTSNTSAAVSGSAQNVIYRFGASFNKEKSILPNAGNRQLGFNMNTTYDIFKNLHLTVTANYTFDKSNGRSNLSDGNGNTNAALLYRGNSFDITWMEGTEKGWGTTLEGKEMIGGTNVYFNNPYWLQYRKTNDLRRERLVGSVNLRWDVTDWLYLQGAVQRDGYSIEFKQVQPIGAAADPKGWMTENEKNFYENNFNFLLGLNKAFGDWSLGATFGGNKQFNNTRQYIVTDGGRPFIVNGLWSMNNLDDKRPAKAHIRYQVNSLYGTADLGWKNQLFLNLTARNDWFSTLADDSNSHFYPSATLSWVFTDTFREQLPEAFDFGKFRVGMASASNGTSAYQNLLLYQLRNYKVNGQSTATQNNGNKLPNNTLKPVHISEFEAGLNLSFFQSRLNFDMAYYVKKTTDDIATVSTSSASGYGSKVINAGKMKNNGFEFMVDAYPVRNKDFQWNTTLNFAYNNSNVEFLGDGVDRLSIDGAQSRNGNVYIYNVVGSPYGEIIGNKYKRNEQGQLLLKKGLPQAGEQTSLGNGVYSWTGGWHNTFTYKDFTLGFLLDAKFGAKIFSGTNYMLYYYGMHKETLNGRTKENPIGKIVAAGIDEETGKANATAVSSQDYYRAITRANIAEEFVYDASYIKLRELSLGYTFPKAMLSRVKFVKGLSFSIVARNLWTIMKHTPNIDPESALNASNGQGLELNGYPATRNVGFNLNVKF</sequence>
<evidence type="ECO:0000256" key="4">
    <source>
        <dbReference type="ARBA" id="ARBA00022692"/>
    </source>
</evidence>
<dbReference type="NCBIfam" id="TIGR04056">
    <property type="entry name" value="OMP_RagA_SusC"/>
    <property type="match status" value="1"/>
</dbReference>
<dbReference type="FunFam" id="2.170.130.10:FF:000023">
    <property type="entry name" value="SusC/RagA family TonB-linked outer membrane protein"/>
    <property type="match status" value="1"/>
</dbReference>
<evidence type="ECO:0000256" key="7">
    <source>
        <dbReference type="PROSITE-ProRule" id="PRU01360"/>
    </source>
</evidence>
<dbReference type="AlphaFoldDB" id="A0A2N6QQ83"/>
<feature type="signal peptide" evidence="8">
    <location>
        <begin position="1"/>
        <end position="29"/>
    </location>
</feature>
<dbReference type="InterPro" id="IPR023996">
    <property type="entry name" value="TonB-dep_OMP_SusC/RagA"/>
</dbReference>
<evidence type="ECO:0000256" key="5">
    <source>
        <dbReference type="ARBA" id="ARBA00023136"/>
    </source>
</evidence>
<keyword evidence="8" id="KW-0732">Signal</keyword>
<evidence type="ECO:0000259" key="9">
    <source>
        <dbReference type="Pfam" id="PF07715"/>
    </source>
</evidence>
<evidence type="ECO:0000256" key="6">
    <source>
        <dbReference type="ARBA" id="ARBA00023237"/>
    </source>
</evidence>
<keyword evidence="4 7" id="KW-0812">Transmembrane</keyword>